<dbReference type="InterPro" id="IPR001296">
    <property type="entry name" value="Glyco_trans_1"/>
</dbReference>
<name>A0ABS4QVJ2_9HYPH</name>
<keyword evidence="5" id="KW-1185">Reference proteome</keyword>
<dbReference type="CDD" id="cd03809">
    <property type="entry name" value="GT4_MtfB-like"/>
    <property type="match status" value="1"/>
</dbReference>
<keyword evidence="1" id="KW-0808">Transferase</keyword>
<accession>A0ABS4QVJ2</accession>
<sequence>MTEVDGIGPVQHPHPARFPSSYQPRQTGHEKEPASAAAVPISRRDWTINGDFLALRPTGVARYAREVTLALDQLMTERHPLTHGLRLSIVSPLQSPGDFRLRSIPMRIVQEYNRPRLPQFWVQAQLPFHVNGGLLSFCNLAPVFVRRQIVCIHDLHTRLMPQSYGRGFRWVHRLMLPALGRRAAAVTTVSNFSRDHITAFRVAPFEKIAVTYNGSEHVKRWNPELSTIEFGERPFVFCLGQTQKYKNAELLVQLAPALDRMGLDLYIAGDLDAALLERFLPEKHANLRLLGRISDDDLAKALSHALCFLFPSRIEGFGIPAVEAMTLGCPLIASTSPSLPEVCGDAALYADPNDRESWISAIRRIYRDDSLRQHLVEKGVARAKTFSWRRIAELYLRLMADIDARQGLPTASDSIGS</sequence>
<dbReference type="SUPFAM" id="SSF53756">
    <property type="entry name" value="UDP-Glycosyltransferase/glycogen phosphorylase"/>
    <property type="match status" value="1"/>
</dbReference>
<dbReference type="Gene3D" id="3.40.50.2000">
    <property type="entry name" value="Glycogen Phosphorylase B"/>
    <property type="match status" value="2"/>
</dbReference>
<dbReference type="PANTHER" id="PTHR46401">
    <property type="entry name" value="GLYCOSYLTRANSFERASE WBBK-RELATED"/>
    <property type="match status" value="1"/>
</dbReference>
<feature type="domain" description="Glycosyl transferase family 1" evidence="3">
    <location>
        <begin position="231"/>
        <end position="379"/>
    </location>
</feature>
<dbReference type="PANTHER" id="PTHR46401:SF2">
    <property type="entry name" value="GLYCOSYLTRANSFERASE WBBK-RELATED"/>
    <property type="match status" value="1"/>
</dbReference>
<proteinExistence type="predicted"/>
<reference evidence="4 5" key="1">
    <citation type="submission" date="2021-03" db="EMBL/GenBank/DDBJ databases">
        <title>Genomic Encyclopedia of Type Strains, Phase IV (KMG-IV): sequencing the most valuable type-strain genomes for metagenomic binning, comparative biology and taxonomic classification.</title>
        <authorList>
            <person name="Goeker M."/>
        </authorList>
    </citation>
    <scope>NUCLEOTIDE SEQUENCE [LARGE SCALE GENOMIC DNA]</scope>
    <source>
        <strain evidence="4 5">DSM 13372</strain>
    </source>
</reference>
<gene>
    <name evidence="4" type="ORF">J2Z31_001148</name>
</gene>
<protein>
    <submittedName>
        <fullName evidence="4">Glycosyltransferase involved in cell wall biosynthesis</fullName>
    </submittedName>
</protein>
<dbReference type="Proteomes" id="UP000730739">
    <property type="component" value="Unassembled WGS sequence"/>
</dbReference>
<evidence type="ECO:0000313" key="4">
    <source>
        <dbReference type="EMBL" id="MBP2234658.1"/>
    </source>
</evidence>
<dbReference type="Pfam" id="PF00534">
    <property type="entry name" value="Glycos_transf_1"/>
    <property type="match status" value="1"/>
</dbReference>
<evidence type="ECO:0000256" key="1">
    <source>
        <dbReference type="ARBA" id="ARBA00022679"/>
    </source>
</evidence>
<dbReference type="RefSeq" id="WP_209600872.1">
    <property type="nucleotide sequence ID" value="NZ_JAGILA010000001.1"/>
</dbReference>
<feature type="region of interest" description="Disordered" evidence="2">
    <location>
        <begin position="1"/>
        <end position="38"/>
    </location>
</feature>
<dbReference type="EMBL" id="JAGILA010000001">
    <property type="protein sequence ID" value="MBP2234658.1"/>
    <property type="molecule type" value="Genomic_DNA"/>
</dbReference>
<evidence type="ECO:0000256" key="2">
    <source>
        <dbReference type="SAM" id="MobiDB-lite"/>
    </source>
</evidence>
<evidence type="ECO:0000259" key="3">
    <source>
        <dbReference type="Pfam" id="PF00534"/>
    </source>
</evidence>
<evidence type="ECO:0000313" key="5">
    <source>
        <dbReference type="Proteomes" id="UP000730739"/>
    </source>
</evidence>
<organism evidence="4 5">
    <name type="scientific">Sinorhizobium kostiense</name>
    <dbReference type="NCBI Taxonomy" id="76747"/>
    <lineage>
        <taxon>Bacteria</taxon>
        <taxon>Pseudomonadati</taxon>
        <taxon>Pseudomonadota</taxon>
        <taxon>Alphaproteobacteria</taxon>
        <taxon>Hyphomicrobiales</taxon>
        <taxon>Rhizobiaceae</taxon>
        <taxon>Sinorhizobium/Ensifer group</taxon>
        <taxon>Sinorhizobium</taxon>
    </lineage>
</organism>
<comment type="caution">
    <text evidence="4">The sequence shown here is derived from an EMBL/GenBank/DDBJ whole genome shotgun (WGS) entry which is preliminary data.</text>
</comment>